<dbReference type="InterPro" id="IPR011545">
    <property type="entry name" value="DEAD/DEAH_box_helicase_dom"/>
</dbReference>
<proteinExistence type="inferred from homology"/>
<dbReference type="InterPro" id="IPR000629">
    <property type="entry name" value="RNA-helicase_DEAD-box_CS"/>
</dbReference>
<dbReference type="Proteomes" id="UP000632339">
    <property type="component" value="Unassembled WGS sequence"/>
</dbReference>
<dbReference type="RefSeq" id="WP_019942485.1">
    <property type="nucleotide sequence ID" value="NZ_BMLI01000001.1"/>
</dbReference>
<dbReference type="InterPro" id="IPR050079">
    <property type="entry name" value="DEAD_box_RNA_helicase"/>
</dbReference>
<feature type="domain" description="Helicase C-terminal" evidence="9">
    <location>
        <begin position="239"/>
        <end position="379"/>
    </location>
</feature>
<evidence type="ECO:0000256" key="1">
    <source>
        <dbReference type="ARBA" id="ARBA00022741"/>
    </source>
</evidence>
<dbReference type="Gene3D" id="3.40.50.300">
    <property type="entry name" value="P-loop containing nucleotide triphosphate hydrolases"/>
    <property type="match status" value="2"/>
</dbReference>
<dbReference type="CDD" id="cd00268">
    <property type="entry name" value="DEADc"/>
    <property type="match status" value="1"/>
</dbReference>
<feature type="domain" description="Helicase ATP-binding" evidence="8">
    <location>
        <begin position="32"/>
        <end position="208"/>
    </location>
</feature>
<name>A0ABQ2HI96_9BACT</name>
<evidence type="ECO:0000256" key="5">
    <source>
        <dbReference type="ARBA" id="ARBA00038437"/>
    </source>
</evidence>
<dbReference type="GO" id="GO:0004386">
    <property type="term" value="F:helicase activity"/>
    <property type="evidence" value="ECO:0007669"/>
    <property type="project" value="UniProtKB-KW"/>
</dbReference>
<keyword evidence="1 7" id="KW-0547">Nucleotide-binding</keyword>
<dbReference type="PANTHER" id="PTHR47959:SF13">
    <property type="entry name" value="ATP-DEPENDENT RNA HELICASE RHLE"/>
    <property type="match status" value="1"/>
</dbReference>
<keyword evidence="2 7" id="KW-0378">Hydrolase</keyword>
<sequence>MTFQDLKLIEPIKKALQEEGYTTPTPIQAKAIPIILENKDLLGCAQTGTGKTAAFAIPMLQLLHDNPVGKFEKSRIRALILTPTRELAIQIGESFAAYGRYTGVKHSVIFGGVGQKPQTDALAKGVDVLIATPGRLLDLINQGFIKLNQLEFFVLDEADRMLDMGFVHDVKKVIKLLPAKRQSLFFSATMPPAIVTLAGTILRNPAKVEVTPVSSTADTIRQSVFFVDKSDKNSLLLHILKDESIATALVFTRTKHGADKVVKVLRKAGVTSEAIHGNKSQSARQNALKNFKNQTTRVLVATDIAARGIDVDDLTHVINYEIPNIPETYVHRIGRTGRAGAKGIALSFCDKEEKPFLKDIHKLIAKNIPVVNDHPYANVRQPA</sequence>
<dbReference type="SMART" id="SM00487">
    <property type="entry name" value="DEXDc"/>
    <property type="match status" value="1"/>
</dbReference>
<evidence type="ECO:0000256" key="2">
    <source>
        <dbReference type="ARBA" id="ARBA00022801"/>
    </source>
</evidence>
<dbReference type="PROSITE" id="PS00039">
    <property type="entry name" value="DEAD_ATP_HELICASE"/>
    <property type="match status" value="1"/>
</dbReference>
<dbReference type="PROSITE" id="PS51195">
    <property type="entry name" value="Q_MOTIF"/>
    <property type="match status" value="1"/>
</dbReference>
<comment type="caution">
    <text evidence="11">The sequence shown here is derived from an EMBL/GenBank/DDBJ whole genome shotgun (WGS) entry which is preliminary data.</text>
</comment>
<dbReference type="PROSITE" id="PS51192">
    <property type="entry name" value="HELICASE_ATP_BIND_1"/>
    <property type="match status" value="1"/>
</dbReference>
<dbReference type="SMART" id="SM00490">
    <property type="entry name" value="HELICc"/>
    <property type="match status" value="1"/>
</dbReference>
<organism evidence="11 12">
    <name type="scientific">Dyadobacter beijingensis</name>
    <dbReference type="NCBI Taxonomy" id="365489"/>
    <lineage>
        <taxon>Bacteria</taxon>
        <taxon>Pseudomonadati</taxon>
        <taxon>Bacteroidota</taxon>
        <taxon>Cytophagia</taxon>
        <taxon>Cytophagales</taxon>
        <taxon>Spirosomataceae</taxon>
        <taxon>Dyadobacter</taxon>
    </lineage>
</organism>
<dbReference type="InterPro" id="IPR044742">
    <property type="entry name" value="DEAD/DEAH_RhlB"/>
</dbReference>
<evidence type="ECO:0000313" key="12">
    <source>
        <dbReference type="Proteomes" id="UP000632339"/>
    </source>
</evidence>
<dbReference type="SUPFAM" id="SSF52540">
    <property type="entry name" value="P-loop containing nucleoside triphosphate hydrolases"/>
    <property type="match status" value="1"/>
</dbReference>
<feature type="short sequence motif" description="Q motif" evidence="6">
    <location>
        <begin position="1"/>
        <end position="29"/>
    </location>
</feature>
<dbReference type="InterPro" id="IPR014014">
    <property type="entry name" value="RNA_helicase_DEAD_Q_motif"/>
</dbReference>
<feature type="domain" description="DEAD-box RNA helicase Q" evidence="10">
    <location>
        <begin position="1"/>
        <end position="29"/>
    </location>
</feature>
<dbReference type="Pfam" id="PF00271">
    <property type="entry name" value="Helicase_C"/>
    <property type="match status" value="1"/>
</dbReference>
<dbReference type="PROSITE" id="PS51194">
    <property type="entry name" value="HELICASE_CTER"/>
    <property type="match status" value="1"/>
</dbReference>
<evidence type="ECO:0000313" key="11">
    <source>
        <dbReference type="EMBL" id="GGM81122.1"/>
    </source>
</evidence>
<evidence type="ECO:0000256" key="3">
    <source>
        <dbReference type="ARBA" id="ARBA00022806"/>
    </source>
</evidence>
<dbReference type="InterPro" id="IPR014001">
    <property type="entry name" value="Helicase_ATP-bd"/>
</dbReference>
<evidence type="ECO:0000256" key="4">
    <source>
        <dbReference type="ARBA" id="ARBA00022840"/>
    </source>
</evidence>
<dbReference type="EMBL" id="BMLI01000001">
    <property type="protein sequence ID" value="GGM81122.1"/>
    <property type="molecule type" value="Genomic_DNA"/>
</dbReference>
<accession>A0ABQ2HI96</accession>
<evidence type="ECO:0000259" key="8">
    <source>
        <dbReference type="PROSITE" id="PS51192"/>
    </source>
</evidence>
<keyword evidence="4 7" id="KW-0067">ATP-binding</keyword>
<evidence type="ECO:0000256" key="7">
    <source>
        <dbReference type="RuleBase" id="RU000492"/>
    </source>
</evidence>
<dbReference type="Pfam" id="PF00270">
    <property type="entry name" value="DEAD"/>
    <property type="match status" value="1"/>
</dbReference>
<gene>
    <name evidence="11" type="ORF">GCM10010967_11150</name>
</gene>
<evidence type="ECO:0000259" key="9">
    <source>
        <dbReference type="PROSITE" id="PS51194"/>
    </source>
</evidence>
<dbReference type="CDD" id="cd18787">
    <property type="entry name" value="SF2_C_DEAD"/>
    <property type="match status" value="1"/>
</dbReference>
<comment type="similarity">
    <text evidence="5 7">Belongs to the DEAD box helicase family.</text>
</comment>
<evidence type="ECO:0000256" key="6">
    <source>
        <dbReference type="PROSITE-ProRule" id="PRU00552"/>
    </source>
</evidence>
<keyword evidence="3 7" id="KW-0347">Helicase</keyword>
<dbReference type="InterPro" id="IPR027417">
    <property type="entry name" value="P-loop_NTPase"/>
</dbReference>
<keyword evidence="12" id="KW-1185">Reference proteome</keyword>
<dbReference type="InterPro" id="IPR001650">
    <property type="entry name" value="Helicase_C-like"/>
</dbReference>
<reference evidence="12" key="1">
    <citation type="journal article" date="2019" name="Int. J. Syst. Evol. Microbiol.">
        <title>The Global Catalogue of Microorganisms (GCM) 10K type strain sequencing project: providing services to taxonomists for standard genome sequencing and annotation.</title>
        <authorList>
            <consortium name="The Broad Institute Genomics Platform"/>
            <consortium name="The Broad Institute Genome Sequencing Center for Infectious Disease"/>
            <person name="Wu L."/>
            <person name="Ma J."/>
        </authorList>
    </citation>
    <scope>NUCLEOTIDE SEQUENCE [LARGE SCALE GENOMIC DNA]</scope>
    <source>
        <strain evidence="12">CGMCC 1.6375</strain>
    </source>
</reference>
<evidence type="ECO:0000259" key="10">
    <source>
        <dbReference type="PROSITE" id="PS51195"/>
    </source>
</evidence>
<dbReference type="PANTHER" id="PTHR47959">
    <property type="entry name" value="ATP-DEPENDENT RNA HELICASE RHLE-RELATED"/>
    <property type="match status" value="1"/>
</dbReference>
<protein>
    <submittedName>
        <fullName evidence="11">DEAD/DEAH box family ATP-dependent RNA helicase</fullName>
    </submittedName>
</protein>